<evidence type="ECO:0000256" key="12">
    <source>
        <dbReference type="ARBA" id="ARBA00022741"/>
    </source>
</evidence>
<evidence type="ECO:0000256" key="16">
    <source>
        <dbReference type="ARBA" id="ARBA00029570"/>
    </source>
</evidence>
<evidence type="ECO:0000259" key="20">
    <source>
        <dbReference type="SMART" id="SM00382"/>
    </source>
</evidence>
<dbReference type="Gene3D" id="3.40.50.300">
    <property type="entry name" value="P-loop containing nucleotide triphosphate hydrolases"/>
    <property type="match status" value="1"/>
</dbReference>
<reference evidence="21 22" key="1">
    <citation type="journal article" date="2016" name="Nat. Commun.">
        <title>Thousands of microbial genomes shed light on interconnected biogeochemical processes in an aquifer system.</title>
        <authorList>
            <person name="Anantharaman K."/>
            <person name="Brown C.T."/>
            <person name="Hug L.A."/>
            <person name="Sharon I."/>
            <person name="Castelle C.J."/>
            <person name="Probst A.J."/>
            <person name="Thomas B.C."/>
            <person name="Singh A."/>
            <person name="Wilkins M.J."/>
            <person name="Karaoz U."/>
            <person name="Brodie E.L."/>
            <person name="Williams K.H."/>
            <person name="Hubbard S.S."/>
            <person name="Banfield J.F."/>
        </authorList>
    </citation>
    <scope>NUCLEOTIDE SEQUENCE [LARGE SCALE GENOMIC DNA]</scope>
</reference>
<evidence type="ECO:0000256" key="10">
    <source>
        <dbReference type="ARBA" id="ARBA00022573"/>
    </source>
</evidence>
<dbReference type="PIRSF" id="PIRSF006135">
    <property type="entry name" value="CobU"/>
    <property type="match status" value="1"/>
</dbReference>
<dbReference type="GO" id="GO:0009236">
    <property type="term" value="P:cobalamin biosynthetic process"/>
    <property type="evidence" value="ECO:0007669"/>
    <property type="project" value="UniProtKB-UniPathway"/>
</dbReference>
<keyword evidence="21" id="KW-0548">Nucleotidyltransferase</keyword>
<evidence type="ECO:0000256" key="9">
    <source>
        <dbReference type="ARBA" id="ARBA00012523"/>
    </source>
</evidence>
<evidence type="ECO:0000256" key="7">
    <source>
        <dbReference type="ARBA" id="ARBA00007490"/>
    </source>
</evidence>
<comment type="pathway">
    <text evidence="5">Cofactor biosynthesis; adenosylcobalamin biosynthesis; adenosylcobalamin from cob(II)yrinate a,c-diamide: step 6/7.</text>
</comment>
<dbReference type="GO" id="GO:0043752">
    <property type="term" value="F:adenosylcobinamide kinase activity"/>
    <property type="evidence" value="ECO:0007669"/>
    <property type="project" value="UniProtKB-EC"/>
</dbReference>
<dbReference type="InterPro" id="IPR027417">
    <property type="entry name" value="P-loop_NTPase"/>
</dbReference>
<gene>
    <name evidence="21" type="ORF">A2V47_06070</name>
</gene>
<feature type="binding site" evidence="19">
    <location>
        <position position="86"/>
    </location>
    <ligand>
        <name>GTP</name>
        <dbReference type="ChEBI" id="CHEBI:37565"/>
    </ligand>
</feature>
<feature type="binding site" evidence="19">
    <location>
        <begin position="53"/>
        <end position="56"/>
    </location>
    <ligand>
        <name>GTP</name>
        <dbReference type="ChEBI" id="CHEBI:37565"/>
    </ligand>
</feature>
<feature type="active site" description="GMP-histidine intermediate" evidence="18">
    <location>
        <position position="52"/>
    </location>
</feature>
<evidence type="ECO:0000256" key="14">
    <source>
        <dbReference type="ARBA" id="ARBA00022840"/>
    </source>
</evidence>
<dbReference type="SUPFAM" id="SSF52540">
    <property type="entry name" value="P-loop containing nucleoside triphosphate hydrolases"/>
    <property type="match status" value="1"/>
</dbReference>
<evidence type="ECO:0000256" key="17">
    <source>
        <dbReference type="ARBA" id="ARBA00030571"/>
    </source>
</evidence>
<dbReference type="AlphaFoldDB" id="A0A1F5AFW9"/>
<evidence type="ECO:0000256" key="13">
    <source>
        <dbReference type="ARBA" id="ARBA00022777"/>
    </source>
</evidence>
<dbReference type="InterPro" id="IPR003203">
    <property type="entry name" value="CobU/CobP"/>
</dbReference>
<sequence length="182" mass="20300">MSRGKLIFITGGARSGKSSFAEEIAAKTSKEVAYLAAGQPLDEEMAHRIKKHREKRPNTWETYEEPIEVRELVSRLGLEKEVILIDCLTLLTSNLLLRKEDKVEDSRWQGEILAEIEKLAEVSYKVPAQVIIVSNEVGMGLVPDNPLGRVYRDILGRANSIIANKADEVFIMISGIPLKVKG</sequence>
<comment type="pathway">
    <text evidence="6">Cofactor biosynthesis; adenosylcobalamin biosynthesis; adenosylcobalamin from cob(II)yrinate a,c-diamide: step 5/7.</text>
</comment>
<comment type="function">
    <text evidence="4">Catalyzes ATP-dependent phosphorylation of adenosylcobinamide and addition of GMP to adenosylcobinamide phosphate.</text>
</comment>
<dbReference type="UniPathway" id="UPA00148">
    <property type="reaction ID" value="UER00236"/>
</dbReference>
<accession>A0A1F5AFW9</accession>
<evidence type="ECO:0000256" key="1">
    <source>
        <dbReference type="ARBA" id="ARBA00000312"/>
    </source>
</evidence>
<name>A0A1F5AFW9_9BACT</name>
<feature type="binding site" evidence="19">
    <location>
        <begin position="11"/>
        <end position="18"/>
    </location>
    <ligand>
        <name>GTP</name>
        <dbReference type="ChEBI" id="CHEBI:37565"/>
    </ligand>
</feature>
<proteinExistence type="inferred from homology"/>
<comment type="catalytic activity">
    <reaction evidence="1">
        <text>adenosylcob(III)inamide + ATP = adenosylcob(III)inamide phosphate + ADP + H(+)</text>
        <dbReference type="Rhea" id="RHEA:15769"/>
        <dbReference type="ChEBI" id="CHEBI:2480"/>
        <dbReference type="ChEBI" id="CHEBI:15378"/>
        <dbReference type="ChEBI" id="CHEBI:30616"/>
        <dbReference type="ChEBI" id="CHEBI:58502"/>
        <dbReference type="ChEBI" id="CHEBI:456216"/>
        <dbReference type="EC" id="2.7.1.156"/>
    </reaction>
</comment>
<dbReference type="GO" id="GO:0005524">
    <property type="term" value="F:ATP binding"/>
    <property type="evidence" value="ECO:0007669"/>
    <property type="project" value="UniProtKB-KW"/>
</dbReference>
<evidence type="ECO:0000256" key="3">
    <source>
        <dbReference type="ARBA" id="ARBA00001522"/>
    </source>
</evidence>
<dbReference type="EC" id="2.7.7.62" evidence="9"/>
<keyword evidence="14" id="KW-0067">ATP-binding</keyword>
<evidence type="ECO:0000256" key="18">
    <source>
        <dbReference type="PIRSR" id="PIRSR006135-1"/>
    </source>
</evidence>
<evidence type="ECO:0000256" key="11">
    <source>
        <dbReference type="ARBA" id="ARBA00022679"/>
    </source>
</evidence>
<dbReference type="InterPro" id="IPR003593">
    <property type="entry name" value="AAA+_ATPase"/>
</dbReference>
<evidence type="ECO:0000256" key="2">
    <source>
        <dbReference type="ARBA" id="ARBA00000711"/>
    </source>
</evidence>
<comment type="similarity">
    <text evidence="7">Belongs to the CobU/CobP family.</text>
</comment>
<keyword evidence="13 21" id="KW-0418">Kinase</keyword>
<feature type="binding site" evidence="19">
    <location>
        <begin position="36"/>
        <end position="38"/>
    </location>
    <ligand>
        <name>GTP</name>
        <dbReference type="ChEBI" id="CHEBI:37565"/>
    </ligand>
</feature>
<keyword evidence="15 19" id="KW-0342">GTP-binding</keyword>
<feature type="domain" description="AAA+ ATPase" evidence="20">
    <location>
        <begin position="3"/>
        <end position="177"/>
    </location>
</feature>
<dbReference type="PANTHER" id="PTHR34848">
    <property type="match status" value="1"/>
</dbReference>
<dbReference type="Pfam" id="PF02283">
    <property type="entry name" value="CobU"/>
    <property type="match status" value="1"/>
</dbReference>
<keyword evidence="10" id="KW-0169">Cobalamin biosynthesis</keyword>
<evidence type="ECO:0000313" key="22">
    <source>
        <dbReference type="Proteomes" id="UP000177701"/>
    </source>
</evidence>
<evidence type="ECO:0000256" key="6">
    <source>
        <dbReference type="ARBA" id="ARBA00005159"/>
    </source>
</evidence>
<dbReference type="EC" id="2.7.1.156" evidence="8"/>
<dbReference type="CDD" id="cd00544">
    <property type="entry name" value="CobU"/>
    <property type="match status" value="1"/>
</dbReference>
<keyword evidence="12 19" id="KW-0547">Nucleotide-binding</keyword>
<dbReference type="NCBIfam" id="NF004469">
    <property type="entry name" value="PRK05800.1"/>
    <property type="match status" value="1"/>
</dbReference>
<dbReference type="PANTHER" id="PTHR34848:SF1">
    <property type="entry name" value="BIFUNCTIONAL ADENOSYLCOBALAMIN BIOSYNTHESIS PROTEIN COBU"/>
    <property type="match status" value="1"/>
</dbReference>
<comment type="catalytic activity">
    <reaction evidence="2">
        <text>adenosylcob(III)inamide phosphate + GTP + H(+) = adenosylcob(III)inamide-GDP + diphosphate</text>
        <dbReference type="Rhea" id="RHEA:22712"/>
        <dbReference type="ChEBI" id="CHEBI:15378"/>
        <dbReference type="ChEBI" id="CHEBI:33019"/>
        <dbReference type="ChEBI" id="CHEBI:37565"/>
        <dbReference type="ChEBI" id="CHEBI:58502"/>
        <dbReference type="ChEBI" id="CHEBI:60487"/>
        <dbReference type="EC" id="2.7.7.62"/>
    </reaction>
</comment>
<dbReference type="GO" id="GO:0005525">
    <property type="term" value="F:GTP binding"/>
    <property type="evidence" value="ECO:0007669"/>
    <property type="project" value="UniProtKB-KW"/>
</dbReference>
<evidence type="ECO:0000256" key="8">
    <source>
        <dbReference type="ARBA" id="ARBA00012016"/>
    </source>
</evidence>
<dbReference type="SMART" id="SM00382">
    <property type="entry name" value="AAA"/>
    <property type="match status" value="1"/>
</dbReference>
<evidence type="ECO:0000313" key="21">
    <source>
        <dbReference type="EMBL" id="OGD17308.1"/>
    </source>
</evidence>
<dbReference type="STRING" id="1797291.A2V47_06070"/>
<feature type="binding site" evidence="19">
    <location>
        <position position="64"/>
    </location>
    <ligand>
        <name>GTP</name>
        <dbReference type="ChEBI" id="CHEBI:37565"/>
    </ligand>
</feature>
<organism evidence="21 22">
    <name type="scientific">Candidatus Sediminicultor quintus</name>
    <dbReference type="NCBI Taxonomy" id="1797291"/>
    <lineage>
        <taxon>Bacteria</taxon>
        <taxon>Pseudomonadati</taxon>
        <taxon>Atribacterota</taxon>
        <taxon>Candidatus Phoenicimicrobiia</taxon>
        <taxon>Candidatus Pheonicimicrobiales</taxon>
        <taxon>Candidatus Phoenicimicrobiaceae</taxon>
        <taxon>Candidatus Sediminicultor</taxon>
    </lineage>
</organism>
<dbReference type="Proteomes" id="UP000177701">
    <property type="component" value="Unassembled WGS sequence"/>
</dbReference>
<evidence type="ECO:0000256" key="4">
    <source>
        <dbReference type="ARBA" id="ARBA00003889"/>
    </source>
</evidence>
<comment type="catalytic activity">
    <reaction evidence="3">
        <text>adenosylcob(III)inamide + GTP = adenosylcob(III)inamide phosphate + GDP + H(+)</text>
        <dbReference type="Rhea" id="RHEA:15765"/>
        <dbReference type="ChEBI" id="CHEBI:2480"/>
        <dbReference type="ChEBI" id="CHEBI:15378"/>
        <dbReference type="ChEBI" id="CHEBI:37565"/>
        <dbReference type="ChEBI" id="CHEBI:58189"/>
        <dbReference type="ChEBI" id="CHEBI:58502"/>
        <dbReference type="EC" id="2.7.1.156"/>
    </reaction>
</comment>
<protein>
    <recommendedName>
        <fullName evidence="16">Adenosylcobinamide kinase</fullName>
        <ecNumber evidence="8">2.7.1.156</ecNumber>
        <ecNumber evidence="9">2.7.7.62</ecNumber>
    </recommendedName>
    <alternativeName>
        <fullName evidence="17">Adenosylcobinamide-phosphate guanylyltransferase</fullName>
    </alternativeName>
</protein>
<evidence type="ECO:0000256" key="15">
    <source>
        <dbReference type="ARBA" id="ARBA00023134"/>
    </source>
</evidence>
<dbReference type="GO" id="GO:0008820">
    <property type="term" value="F:cobinamide phosphate guanylyltransferase activity"/>
    <property type="evidence" value="ECO:0007669"/>
    <property type="project" value="UniProtKB-EC"/>
</dbReference>
<dbReference type="EMBL" id="MEYH01000009">
    <property type="protein sequence ID" value="OGD17308.1"/>
    <property type="molecule type" value="Genomic_DNA"/>
</dbReference>
<comment type="caution">
    <text evidence="21">The sequence shown here is derived from an EMBL/GenBank/DDBJ whole genome shotgun (WGS) entry which is preliminary data.</text>
</comment>
<evidence type="ECO:0000256" key="19">
    <source>
        <dbReference type="PIRSR" id="PIRSR006135-2"/>
    </source>
</evidence>
<evidence type="ECO:0000256" key="5">
    <source>
        <dbReference type="ARBA" id="ARBA00004692"/>
    </source>
</evidence>
<keyword evidence="11 21" id="KW-0808">Transferase</keyword>